<evidence type="ECO:0000313" key="2">
    <source>
        <dbReference type="EMBL" id="GAA3978228.1"/>
    </source>
</evidence>
<sequence>MVRREGLQGRPATTAARGRTYPRKTAASPQWDSQRSCCHPENPGVRRSTARTTSIGTSRPSTSVNCASYRSAALPSAMHHGHRGSERSAALKTGPV</sequence>
<keyword evidence="3" id="KW-1185">Reference proteome</keyword>
<comment type="caution">
    <text evidence="2">The sequence shown here is derived from an EMBL/GenBank/DDBJ whole genome shotgun (WGS) entry which is preliminary data.</text>
</comment>
<feature type="compositionally biased region" description="Polar residues" evidence="1">
    <location>
        <begin position="27"/>
        <end position="36"/>
    </location>
</feature>
<evidence type="ECO:0000256" key="1">
    <source>
        <dbReference type="SAM" id="MobiDB-lite"/>
    </source>
</evidence>
<proteinExistence type="predicted"/>
<protein>
    <submittedName>
        <fullName evidence="2">Uncharacterized protein</fullName>
    </submittedName>
</protein>
<accession>A0ABP7Q8C8</accession>
<organism evidence="2 3">
    <name type="scientific">Streptomyces plumbiresistens</name>
    <dbReference type="NCBI Taxonomy" id="511811"/>
    <lineage>
        <taxon>Bacteria</taxon>
        <taxon>Bacillati</taxon>
        <taxon>Actinomycetota</taxon>
        <taxon>Actinomycetes</taxon>
        <taxon>Kitasatosporales</taxon>
        <taxon>Streptomycetaceae</taxon>
        <taxon>Streptomyces</taxon>
    </lineage>
</organism>
<name>A0ABP7Q8C8_9ACTN</name>
<dbReference type="EMBL" id="BAAAZX010000002">
    <property type="protein sequence ID" value="GAA3978228.1"/>
    <property type="molecule type" value="Genomic_DNA"/>
</dbReference>
<reference evidence="3" key="1">
    <citation type="journal article" date="2019" name="Int. J. Syst. Evol. Microbiol.">
        <title>The Global Catalogue of Microorganisms (GCM) 10K type strain sequencing project: providing services to taxonomists for standard genome sequencing and annotation.</title>
        <authorList>
            <consortium name="The Broad Institute Genomics Platform"/>
            <consortium name="The Broad Institute Genome Sequencing Center for Infectious Disease"/>
            <person name="Wu L."/>
            <person name="Ma J."/>
        </authorList>
    </citation>
    <scope>NUCLEOTIDE SEQUENCE [LARGE SCALE GENOMIC DNA]</scope>
    <source>
        <strain evidence="3">JCM 16924</strain>
    </source>
</reference>
<evidence type="ECO:0000313" key="3">
    <source>
        <dbReference type="Proteomes" id="UP001500456"/>
    </source>
</evidence>
<dbReference type="Proteomes" id="UP001500456">
    <property type="component" value="Unassembled WGS sequence"/>
</dbReference>
<feature type="region of interest" description="Disordered" evidence="1">
    <location>
        <begin position="1"/>
        <end position="96"/>
    </location>
</feature>
<gene>
    <name evidence="2" type="ORF">GCM10022232_07480</name>
</gene>
<feature type="compositionally biased region" description="Polar residues" evidence="1">
    <location>
        <begin position="50"/>
        <end position="68"/>
    </location>
</feature>